<reference evidence="1" key="1">
    <citation type="submission" date="2014-11" db="EMBL/GenBank/DDBJ databases">
        <authorList>
            <person name="Amaro Gonzalez C."/>
        </authorList>
    </citation>
    <scope>NUCLEOTIDE SEQUENCE</scope>
</reference>
<organism evidence="1">
    <name type="scientific">Anguilla anguilla</name>
    <name type="common">European freshwater eel</name>
    <name type="synonym">Muraena anguilla</name>
    <dbReference type="NCBI Taxonomy" id="7936"/>
    <lineage>
        <taxon>Eukaryota</taxon>
        <taxon>Metazoa</taxon>
        <taxon>Chordata</taxon>
        <taxon>Craniata</taxon>
        <taxon>Vertebrata</taxon>
        <taxon>Euteleostomi</taxon>
        <taxon>Actinopterygii</taxon>
        <taxon>Neopterygii</taxon>
        <taxon>Teleostei</taxon>
        <taxon>Anguilliformes</taxon>
        <taxon>Anguillidae</taxon>
        <taxon>Anguilla</taxon>
    </lineage>
</organism>
<reference evidence="1" key="2">
    <citation type="journal article" date="2015" name="Fish Shellfish Immunol.">
        <title>Early steps in the European eel (Anguilla anguilla)-Vibrio vulnificus interaction in the gills: Role of the RtxA13 toxin.</title>
        <authorList>
            <person name="Callol A."/>
            <person name="Pajuelo D."/>
            <person name="Ebbesson L."/>
            <person name="Teles M."/>
            <person name="MacKenzie S."/>
            <person name="Amaro C."/>
        </authorList>
    </citation>
    <scope>NUCLEOTIDE SEQUENCE</scope>
</reference>
<evidence type="ECO:0000313" key="1">
    <source>
        <dbReference type="EMBL" id="JAH17324.1"/>
    </source>
</evidence>
<dbReference type="AlphaFoldDB" id="A0A0E9QKP4"/>
<dbReference type="EMBL" id="GBXM01091253">
    <property type="protein sequence ID" value="JAH17324.1"/>
    <property type="molecule type" value="Transcribed_RNA"/>
</dbReference>
<name>A0A0E9QKP4_ANGAN</name>
<protein>
    <submittedName>
        <fullName evidence="1">Uncharacterized protein</fullName>
    </submittedName>
</protein>
<sequence>MLPNIRHNQGSSQKTD</sequence>
<accession>A0A0E9QKP4</accession>
<proteinExistence type="predicted"/>